<accession>A0ABV8TV70</accession>
<proteinExistence type="predicted"/>
<evidence type="ECO:0000313" key="2">
    <source>
        <dbReference type="Proteomes" id="UP001595823"/>
    </source>
</evidence>
<dbReference type="RefSeq" id="WP_380618040.1">
    <property type="nucleotide sequence ID" value="NZ_JBHSDK010000003.1"/>
</dbReference>
<dbReference type="Proteomes" id="UP001595823">
    <property type="component" value="Unassembled WGS sequence"/>
</dbReference>
<sequence length="139" mass="15534">MEQPMCQICDGRTPEDMAAEIDSRIAEYGVTFVSVDHDDARVYSLGMTEKGLPELYLDSSSGLEGGLQEWQVFLNVVSERVRKRGELSESDRFGCERPDCDCGMEVRALPHQADAAQVARNRYGDDLRVWKLEVSGQSA</sequence>
<gene>
    <name evidence="1" type="ORF">ACFPET_03750</name>
</gene>
<reference evidence="2" key="1">
    <citation type="journal article" date="2019" name="Int. J. Syst. Evol. Microbiol.">
        <title>The Global Catalogue of Microorganisms (GCM) 10K type strain sequencing project: providing services to taxonomists for standard genome sequencing and annotation.</title>
        <authorList>
            <consortium name="The Broad Institute Genomics Platform"/>
            <consortium name="The Broad Institute Genome Sequencing Center for Infectious Disease"/>
            <person name="Wu L."/>
            <person name="Ma J."/>
        </authorList>
    </citation>
    <scope>NUCLEOTIDE SEQUENCE [LARGE SCALE GENOMIC DNA]</scope>
    <source>
        <strain evidence="2">IBRC-M 10908</strain>
    </source>
</reference>
<name>A0ABV8TV70_9ACTN</name>
<organism evidence="1 2">
    <name type="scientific">Salininema proteolyticum</name>
    <dbReference type="NCBI Taxonomy" id="1607685"/>
    <lineage>
        <taxon>Bacteria</taxon>
        <taxon>Bacillati</taxon>
        <taxon>Actinomycetota</taxon>
        <taxon>Actinomycetes</taxon>
        <taxon>Glycomycetales</taxon>
        <taxon>Glycomycetaceae</taxon>
        <taxon>Salininema</taxon>
    </lineage>
</organism>
<comment type="caution">
    <text evidence="1">The sequence shown here is derived from an EMBL/GenBank/DDBJ whole genome shotgun (WGS) entry which is preliminary data.</text>
</comment>
<keyword evidence="2" id="KW-1185">Reference proteome</keyword>
<protein>
    <submittedName>
        <fullName evidence="1">Uncharacterized protein</fullName>
    </submittedName>
</protein>
<evidence type="ECO:0000313" key="1">
    <source>
        <dbReference type="EMBL" id="MFC4334308.1"/>
    </source>
</evidence>
<dbReference type="EMBL" id="JBHSDK010000003">
    <property type="protein sequence ID" value="MFC4334308.1"/>
    <property type="molecule type" value="Genomic_DNA"/>
</dbReference>